<feature type="region of interest" description="Disordered" evidence="8">
    <location>
        <begin position="965"/>
        <end position="1041"/>
    </location>
</feature>
<evidence type="ECO:0000259" key="10">
    <source>
        <dbReference type="PROSITE" id="PS51192"/>
    </source>
</evidence>
<keyword evidence="6" id="KW-0863">Zinc-finger</keyword>
<dbReference type="PROSITE" id="PS51192">
    <property type="entry name" value="HELICASE_ATP_BIND_1"/>
    <property type="match status" value="1"/>
</dbReference>
<dbReference type="InterPro" id="IPR050628">
    <property type="entry name" value="SNF2_RAD54_helicase_TF"/>
</dbReference>
<dbReference type="Pfam" id="PF00271">
    <property type="entry name" value="Helicase_C"/>
    <property type="match status" value="1"/>
</dbReference>
<feature type="domain" description="Helicase ATP-binding" evidence="10">
    <location>
        <begin position="548"/>
        <end position="740"/>
    </location>
</feature>
<accession>A0A8H3N0D3</accession>
<dbReference type="InterPro" id="IPR001841">
    <property type="entry name" value="Znf_RING"/>
</dbReference>
<evidence type="ECO:0000256" key="2">
    <source>
        <dbReference type="ARBA" id="ARBA00022741"/>
    </source>
</evidence>
<feature type="compositionally biased region" description="Low complexity" evidence="8">
    <location>
        <begin position="217"/>
        <end position="227"/>
    </location>
</feature>
<proteinExistence type="inferred from homology"/>
<dbReference type="SMART" id="SM00490">
    <property type="entry name" value="HELICc"/>
    <property type="match status" value="1"/>
</dbReference>
<dbReference type="PANTHER" id="PTHR45626">
    <property type="entry name" value="TRANSCRIPTION TERMINATION FACTOR 2-RELATED"/>
    <property type="match status" value="1"/>
</dbReference>
<keyword evidence="3" id="KW-0378">Hydrolase</keyword>
<evidence type="ECO:0000256" key="5">
    <source>
        <dbReference type="ARBA" id="ARBA00022840"/>
    </source>
</evidence>
<evidence type="ECO:0000256" key="3">
    <source>
        <dbReference type="ARBA" id="ARBA00022801"/>
    </source>
</evidence>
<dbReference type="InterPro" id="IPR001650">
    <property type="entry name" value="Helicase_C-like"/>
</dbReference>
<dbReference type="PROSITE" id="PS51194">
    <property type="entry name" value="HELICASE_CTER"/>
    <property type="match status" value="1"/>
</dbReference>
<keyword evidence="6" id="KW-0862">Zinc</keyword>
<name>A0A8H3N0D3_9EURO</name>
<dbReference type="GO" id="GO:0016787">
    <property type="term" value="F:hydrolase activity"/>
    <property type="evidence" value="ECO:0007669"/>
    <property type="project" value="UniProtKB-KW"/>
</dbReference>
<feature type="compositionally biased region" description="Low complexity" evidence="8">
    <location>
        <begin position="166"/>
        <end position="180"/>
    </location>
</feature>
<dbReference type="GO" id="GO:0000724">
    <property type="term" value="P:double-strand break repair via homologous recombination"/>
    <property type="evidence" value="ECO:0007669"/>
    <property type="project" value="TreeGrafter"/>
</dbReference>
<dbReference type="GO" id="GO:0008094">
    <property type="term" value="F:ATP-dependent activity, acting on DNA"/>
    <property type="evidence" value="ECO:0007669"/>
    <property type="project" value="TreeGrafter"/>
</dbReference>
<protein>
    <submittedName>
        <fullName evidence="12">Uncharacterized ATP-dependent helicase C23E6.02</fullName>
    </submittedName>
</protein>
<comment type="similarity">
    <text evidence="1">Belongs to the SNF2/RAD54 helicase family.</text>
</comment>
<evidence type="ECO:0000256" key="7">
    <source>
        <dbReference type="SAM" id="Coils"/>
    </source>
</evidence>
<dbReference type="PANTHER" id="PTHR45626:SF16">
    <property type="entry name" value="ATP-DEPENDENT HELICASE ULS1"/>
    <property type="match status" value="1"/>
</dbReference>
<feature type="region of interest" description="Disordered" evidence="8">
    <location>
        <begin position="283"/>
        <end position="311"/>
    </location>
</feature>
<feature type="compositionally biased region" description="Acidic residues" evidence="8">
    <location>
        <begin position="986"/>
        <end position="1008"/>
    </location>
</feature>
<dbReference type="FunFam" id="3.30.40.10:FF:000783">
    <property type="entry name" value="SWI/SNF family DNA-dependent ATPase Ris1, putative"/>
    <property type="match status" value="1"/>
</dbReference>
<keyword evidence="5" id="KW-0067">ATP-binding</keyword>
<feature type="domain" description="RING-type" evidence="9">
    <location>
        <begin position="899"/>
        <end position="950"/>
    </location>
</feature>
<feature type="domain" description="Helicase C-terminal" evidence="11">
    <location>
        <begin position="1072"/>
        <end position="1233"/>
    </location>
</feature>
<evidence type="ECO:0000256" key="4">
    <source>
        <dbReference type="ARBA" id="ARBA00022806"/>
    </source>
</evidence>
<dbReference type="GO" id="GO:0005737">
    <property type="term" value="C:cytoplasm"/>
    <property type="evidence" value="ECO:0007669"/>
    <property type="project" value="TreeGrafter"/>
</dbReference>
<keyword evidence="7" id="KW-0175">Coiled coil</keyword>
<dbReference type="GO" id="GO:0004386">
    <property type="term" value="F:helicase activity"/>
    <property type="evidence" value="ECO:0007669"/>
    <property type="project" value="UniProtKB-KW"/>
</dbReference>
<evidence type="ECO:0000313" key="12">
    <source>
        <dbReference type="EMBL" id="GFF23972.1"/>
    </source>
</evidence>
<dbReference type="EMBL" id="BLKC01000004">
    <property type="protein sequence ID" value="GFF23972.1"/>
    <property type="molecule type" value="Genomic_DNA"/>
</dbReference>
<dbReference type="GO" id="GO:0005634">
    <property type="term" value="C:nucleus"/>
    <property type="evidence" value="ECO:0007669"/>
    <property type="project" value="TreeGrafter"/>
</dbReference>
<evidence type="ECO:0000256" key="8">
    <source>
        <dbReference type="SAM" id="MobiDB-lite"/>
    </source>
</evidence>
<feature type="coiled-coil region" evidence="7">
    <location>
        <begin position="243"/>
        <end position="270"/>
    </location>
</feature>
<feature type="compositionally biased region" description="Polar residues" evidence="8">
    <location>
        <begin position="291"/>
        <end position="306"/>
    </location>
</feature>
<feature type="region of interest" description="Disordered" evidence="8">
    <location>
        <begin position="55"/>
        <end position="233"/>
    </location>
</feature>
<dbReference type="AlphaFoldDB" id="A0A8H3N0D3"/>
<dbReference type="Gene3D" id="3.30.40.10">
    <property type="entry name" value="Zinc/RING finger domain, C3HC4 (zinc finger)"/>
    <property type="match status" value="1"/>
</dbReference>
<keyword evidence="2" id="KW-0547">Nucleotide-binding</keyword>
<dbReference type="Pfam" id="PF13923">
    <property type="entry name" value="zf-C3HC4_2"/>
    <property type="match status" value="1"/>
</dbReference>
<sequence>MANIAEDASIDDLEDDLQLHQVILQSLNEQRPNAVEERQELLDIIRDLETRLARLRQGGQATPETRSPVARSGTPGSPLPHAQLDGAALPHSNGALSPPQWGSSAMSPARRPFQAELPTSVGHSSGSILRASTDNANNNKGSSSYGYDDDGLDRPLGGGSTHRRASSSSSSAMSPSRVPAGLPLEAGSSRKRRRERSSVDFNLSRPQKRATDDRSPSESSTASSQSQLDDESEELKRLLGLDNDDTLRALQEEQRKAEQWLEERKEQERRDEEYARMLMNGLYEPPRPASARSTASTNYTGSSIQLPSEGPLVYRGEAGPSSIPEHRSINTPLGDLSRSAYSIPSSPELSHSDVQHLPLITLRDSDDSDIAEISPRDFHNGQARPQGHHRLYPSYNTRPGHYPNRPSVARYVPVVHPSIPPGHNAPQSSVYGPSVLHNTMARLQASRQMLQQAGRSVFEEFSSYFSPSGSSGLPAGLSADDYYASLKGYSDFYEPGVDPKQVQEEIKQLLETIRPDTEIAKEKREGTPDALRYTLLEHQKLGLAWMKTMEESEKKGGILADDMGLGKTIQAIALMVSRPSTDPERKPTLIIAPVSLMQQWKREIQKALKPGRHQLSVYVLHGDKRAVGYRDLKDYDVVLTTFGTLSSELKRREKYDELQSAGANEEALSRTLLKNLPCFGPSSLWYRVIIDEAQCIKNRNTRSAQACCRLNSTYRWCMSGTPMMNTVEELQSLLKFLRIRPYSSIDRFNKEFTRPLKGPPGEPRDKAMKQLQVLLKAVLLRRTKASKIDGQPILRLPPRISEKVHAVFSEDEQAIYDALESKTQVQFNKYLKANTVGRNYSNILVLLLRLRQACCHPHLMTDFSVEVNAATDELDLVANAKAFGDEVVVRLKENENLECPICIDAVDNPIIFFPCGHSACAECFSRMTDPSLAVQRGEDGAAEIKCPNCRGRIDPKKVTDHLTFKKIHSPDADDPDQVGSLKPLRDEEDDEDHDDSDDDDDDDDDDDESLSRFIVDDEDDPASVGKSKTKKGKKAKKTKKSLAELKKEASKNIKSKQKYLRRLEKTWVTSAKIEKTLEILQEIQDREDSEKTIIFSQFTSLLDLLEVPIVRRGWGYRRYDGSMRPGDRNAAVLEFTDNPDCKIMLVSLKAGNSGLNLVAASQVIIFDPFWNPYIEEQAIDRAHRIGQMRQVQIHRILVQKTVEDRILELQEKKRELIEGALDEKALKKVSRLGTQELAYLFGVR</sequence>
<comment type="caution">
    <text evidence="12">The sequence shown here is derived from an EMBL/GenBank/DDBJ whole genome shotgun (WGS) entry which is preliminary data.</text>
</comment>
<dbReference type="GO" id="GO:0005524">
    <property type="term" value="F:ATP binding"/>
    <property type="evidence" value="ECO:0007669"/>
    <property type="project" value="UniProtKB-KW"/>
</dbReference>
<dbReference type="SUPFAM" id="SSF57850">
    <property type="entry name" value="RING/U-box"/>
    <property type="match status" value="1"/>
</dbReference>
<evidence type="ECO:0000259" key="11">
    <source>
        <dbReference type="PROSITE" id="PS51194"/>
    </source>
</evidence>
<evidence type="ECO:0000256" key="1">
    <source>
        <dbReference type="ARBA" id="ARBA00007025"/>
    </source>
</evidence>
<keyword evidence="4 12" id="KW-0347">Helicase</keyword>
<dbReference type="Gene3D" id="3.40.50.10810">
    <property type="entry name" value="Tandem AAA-ATPase domain"/>
    <property type="match status" value="1"/>
</dbReference>
<organism evidence="12 13">
    <name type="scientific">Aspergillus udagawae</name>
    <dbReference type="NCBI Taxonomy" id="91492"/>
    <lineage>
        <taxon>Eukaryota</taxon>
        <taxon>Fungi</taxon>
        <taxon>Dikarya</taxon>
        <taxon>Ascomycota</taxon>
        <taxon>Pezizomycotina</taxon>
        <taxon>Eurotiomycetes</taxon>
        <taxon>Eurotiomycetidae</taxon>
        <taxon>Eurotiales</taxon>
        <taxon>Aspergillaceae</taxon>
        <taxon>Aspergillus</taxon>
        <taxon>Aspergillus subgen. Fumigati</taxon>
    </lineage>
</organism>
<dbReference type="CDD" id="cd18008">
    <property type="entry name" value="DEXDc_SHPRH-like"/>
    <property type="match status" value="1"/>
</dbReference>
<dbReference type="Pfam" id="PF00176">
    <property type="entry name" value="SNF2-rel_dom"/>
    <property type="match status" value="1"/>
</dbReference>
<reference evidence="12 13" key="1">
    <citation type="submission" date="2020-01" db="EMBL/GenBank/DDBJ databases">
        <title>Draft genome sequence of Aspergillus udagawae IFM 46972.</title>
        <authorList>
            <person name="Takahashi H."/>
            <person name="Yaguchi T."/>
        </authorList>
    </citation>
    <scope>NUCLEOTIDE SEQUENCE [LARGE SCALE GENOMIC DNA]</scope>
    <source>
        <strain evidence="12 13">IFM 46972</strain>
    </source>
</reference>
<evidence type="ECO:0000256" key="6">
    <source>
        <dbReference type="PROSITE-ProRule" id="PRU00175"/>
    </source>
</evidence>
<dbReference type="PROSITE" id="PS50089">
    <property type="entry name" value="ZF_RING_2"/>
    <property type="match status" value="1"/>
</dbReference>
<dbReference type="InterPro" id="IPR000330">
    <property type="entry name" value="SNF2_N"/>
</dbReference>
<keyword evidence="6" id="KW-0479">Metal-binding</keyword>
<evidence type="ECO:0000313" key="13">
    <source>
        <dbReference type="Proteomes" id="UP000465221"/>
    </source>
</evidence>
<evidence type="ECO:0000259" key="9">
    <source>
        <dbReference type="PROSITE" id="PS50089"/>
    </source>
</evidence>
<dbReference type="InterPro" id="IPR014001">
    <property type="entry name" value="Helicase_ATP-bd"/>
</dbReference>
<dbReference type="InterPro" id="IPR049730">
    <property type="entry name" value="SNF2/RAD54-like_C"/>
</dbReference>
<dbReference type="InterPro" id="IPR027417">
    <property type="entry name" value="P-loop_NTPase"/>
</dbReference>
<dbReference type="FunFam" id="3.40.50.300:FF:002380">
    <property type="entry name" value="SWI/SNF family DNA-dependent ATPase, putative"/>
    <property type="match status" value="1"/>
</dbReference>
<dbReference type="SMART" id="SM00184">
    <property type="entry name" value="RING"/>
    <property type="match status" value="1"/>
</dbReference>
<gene>
    <name evidence="12" type="ORF">IFM46972_00873</name>
</gene>
<dbReference type="InterPro" id="IPR013083">
    <property type="entry name" value="Znf_RING/FYVE/PHD"/>
</dbReference>
<feature type="compositionally biased region" description="Polar residues" evidence="8">
    <location>
        <begin position="121"/>
        <end position="140"/>
    </location>
</feature>
<dbReference type="GO" id="GO:0008270">
    <property type="term" value="F:zinc ion binding"/>
    <property type="evidence" value="ECO:0007669"/>
    <property type="project" value="UniProtKB-KW"/>
</dbReference>
<dbReference type="Gene3D" id="3.40.50.300">
    <property type="entry name" value="P-loop containing nucleotide triphosphate hydrolases"/>
    <property type="match status" value="1"/>
</dbReference>
<dbReference type="SMART" id="SM00487">
    <property type="entry name" value="DEXDc"/>
    <property type="match status" value="1"/>
</dbReference>
<feature type="compositionally biased region" description="Basic residues" evidence="8">
    <location>
        <begin position="1027"/>
        <end position="1040"/>
    </location>
</feature>
<dbReference type="Proteomes" id="UP000465221">
    <property type="component" value="Unassembled WGS sequence"/>
</dbReference>
<dbReference type="FunFam" id="3.40.50.10810:FF:000064">
    <property type="entry name" value="SWI/SNF family DNA-dependent ATPase Ris1, putative"/>
    <property type="match status" value="1"/>
</dbReference>
<dbReference type="SUPFAM" id="SSF52540">
    <property type="entry name" value="P-loop containing nucleoside triphosphate hydrolases"/>
    <property type="match status" value="2"/>
</dbReference>
<dbReference type="CDD" id="cd18793">
    <property type="entry name" value="SF2_C_SNF"/>
    <property type="match status" value="1"/>
</dbReference>
<dbReference type="InterPro" id="IPR038718">
    <property type="entry name" value="SNF2-like_sf"/>
</dbReference>